<name>A0A1I5GVU9_9ACTN</name>
<sequence>MDAMPDRLEPGDPQQIGEFWLSGRLGAGGQGVVYDAYGPDGGRVAIKVLHGAEDSPGELERMAAEARAAQRVASFCTARILQVRLEPPRPFIVSEYIDGQSLQAAVAGTGGRPGRRFGGDDLHRLGIGIITALTTIHQARVVHRDLKPGNVMLGPDGPRLIDFGIARVLDTHSATGSGFAGTLRYMAPEVYAGQRAGAEADVFAWGAIMVFAATGEHAFGGGTLPEIAHRIRTHDPDLTALPDALRPLVASALAKDPLARPSARAILAALTRDPNEGADDLDGLVAAGVAQAGPHTRWEPGDPALGKVAEDAYTALPPRERDLVPEVFLRCVVPGEDGSLATRPVPVAELADRQEQGESQAMERVVRAFHPLLVVAGGQVVLARPALLRAWPRLRDWVEDERAGLAAHHRLRQAARTWDDHGRRRGDVLTGARLDEAVHWATAGRRQSLNRLERGLLDASTRAQTARARRVRAVAVAMAVTTVLSLAATGWAVKAQRTTVQQRDIAAARQLAALSGQFGAAAPDKAALLAVAAQSIRETPESRAALLTLVTKPARGVLSGYKGDPVAVAADRGGRLLAIGNADGTVALWDVRAHRQVGGFLRLLTPSSGSLPLSVAVSPDGRTLAAAASEVTDTPRGEEVKRAVRLWDVRTRRPLGDLPVTARPNSLVFTPDGKSVAVDDGEGVALWDVRTLSRRGPGVPHSTNNNPDGFTVIAPGAATVATGTVVGGPGPTTLRVWDLNTGRPRKSFPVKGTAVALSPDGRTVVTRETRDPDQGEGFDVYLWDTQTGRQRGGRIPLPSGGEVGPFSPDGRVVVIGTQLWEAGGTHVGTIATDVGGLLGVAAFAGESTVVSLDGDGSRKTVRLWDVTVHQPDHRPFAAGRRIGIPPGDEGPQVQGASPDGRTLITYDSESGGSFRGWDVATGKEKAPAVPMPADTAGSTGVSRVVVAPDGKTFATGNDYGQVRIWDPAARRWFGTDGAHAGSVSAMAFSPDGRFLATGGGVQSQGTETSVDGKVHLWDMKKDALVTKEPLIATGSGESDGVTALAFSPDGKTLAVGVDQTAQLWDVSGRKQRGRPISGLTTEVNALAFGPDNTTLAIGTTRTAVLWNVRDRRQVGTPLTGHTGRVTSLAFSPDGGTLATGGDDEVVKLWDTAGQSQIGAPLAGHTGPVTALAFGRDAASLTTGDNAATVRRWNIAMPANPAATACAIAGRTLTRAEWAQYVPPGIGYRDVCGTA</sequence>
<dbReference type="PROSITE" id="PS50082">
    <property type="entry name" value="WD_REPEATS_2"/>
    <property type="match status" value="5"/>
</dbReference>
<evidence type="ECO:0000313" key="7">
    <source>
        <dbReference type="Proteomes" id="UP000183413"/>
    </source>
</evidence>
<dbReference type="Pfam" id="PF20703">
    <property type="entry name" value="nSTAND1"/>
    <property type="match status" value="1"/>
</dbReference>
<dbReference type="Proteomes" id="UP000183413">
    <property type="component" value="Unassembled WGS sequence"/>
</dbReference>
<dbReference type="Gene3D" id="2.130.10.10">
    <property type="entry name" value="YVTN repeat-like/Quinoprotein amine dehydrogenase"/>
    <property type="match status" value="4"/>
</dbReference>
<dbReference type="Pfam" id="PF00069">
    <property type="entry name" value="Pkinase"/>
    <property type="match status" value="1"/>
</dbReference>
<gene>
    <name evidence="6" type="ORF">SAMN04489713_105439</name>
</gene>
<evidence type="ECO:0000256" key="4">
    <source>
        <dbReference type="SAM" id="MobiDB-lite"/>
    </source>
</evidence>
<evidence type="ECO:0000256" key="1">
    <source>
        <dbReference type="ARBA" id="ARBA00022574"/>
    </source>
</evidence>
<dbReference type="AlphaFoldDB" id="A0A1I5GVU9"/>
<dbReference type="eggNOG" id="COG0515">
    <property type="taxonomic scope" value="Bacteria"/>
</dbReference>
<feature type="repeat" description="WD" evidence="3">
    <location>
        <begin position="558"/>
        <end position="599"/>
    </location>
</feature>
<dbReference type="InterPro" id="IPR019775">
    <property type="entry name" value="WD40_repeat_CS"/>
</dbReference>
<dbReference type="CDD" id="cd00200">
    <property type="entry name" value="WD40"/>
    <property type="match status" value="1"/>
</dbReference>
<dbReference type="SUPFAM" id="SSF101908">
    <property type="entry name" value="Putative isomerase YbhE"/>
    <property type="match status" value="1"/>
</dbReference>
<dbReference type="Gene3D" id="3.30.200.20">
    <property type="entry name" value="Phosphorylase Kinase, domain 1"/>
    <property type="match status" value="1"/>
</dbReference>
<dbReference type="SUPFAM" id="SSF56112">
    <property type="entry name" value="Protein kinase-like (PK-like)"/>
    <property type="match status" value="1"/>
</dbReference>
<dbReference type="InterPro" id="IPR001680">
    <property type="entry name" value="WD40_rpt"/>
</dbReference>
<evidence type="ECO:0000256" key="2">
    <source>
        <dbReference type="ARBA" id="ARBA00022737"/>
    </source>
</evidence>
<dbReference type="InterPro" id="IPR000719">
    <property type="entry name" value="Prot_kinase_dom"/>
</dbReference>
<dbReference type="GO" id="GO:0005524">
    <property type="term" value="F:ATP binding"/>
    <property type="evidence" value="ECO:0007669"/>
    <property type="project" value="InterPro"/>
</dbReference>
<dbReference type="GO" id="GO:0004672">
    <property type="term" value="F:protein kinase activity"/>
    <property type="evidence" value="ECO:0007669"/>
    <property type="project" value="InterPro"/>
</dbReference>
<dbReference type="eggNOG" id="COG2319">
    <property type="taxonomic scope" value="Bacteria"/>
</dbReference>
<keyword evidence="1 3" id="KW-0853">WD repeat</keyword>
<accession>A0A1I5GVU9</accession>
<dbReference type="InterPro" id="IPR015943">
    <property type="entry name" value="WD40/YVTN_repeat-like_dom_sf"/>
</dbReference>
<reference evidence="6 7" key="1">
    <citation type="submission" date="2016-10" db="EMBL/GenBank/DDBJ databases">
        <authorList>
            <person name="de Groot N.N."/>
        </authorList>
    </citation>
    <scope>NUCLEOTIDE SEQUENCE [LARGE SCALE GENOMIC DNA]</scope>
    <source>
        <strain evidence="6 7">DSM 43067</strain>
    </source>
</reference>
<feature type="region of interest" description="Disordered" evidence="4">
    <location>
        <begin position="876"/>
        <end position="897"/>
    </location>
</feature>
<feature type="repeat" description="WD" evidence="3">
    <location>
        <begin position="1161"/>
        <end position="1194"/>
    </location>
</feature>
<dbReference type="PANTHER" id="PTHR19879:SF9">
    <property type="entry name" value="TRANSCRIPTION INITIATION FACTOR TFIID SUBUNIT 5"/>
    <property type="match status" value="1"/>
</dbReference>
<dbReference type="PROSITE" id="PS00108">
    <property type="entry name" value="PROTEIN_KINASE_ST"/>
    <property type="match status" value="1"/>
</dbReference>
<dbReference type="EMBL" id="FOVH01000005">
    <property type="protein sequence ID" value="SFO40122.1"/>
    <property type="molecule type" value="Genomic_DNA"/>
</dbReference>
<dbReference type="InterPro" id="IPR011009">
    <property type="entry name" value="Kinase-like_dom_sf"/>
</dbReference>
<dbReference type="InParanoid" id="A0A1I5GVU9"/>
<dbReference type="SMART" id="SM00220">
    <property type="entry name" value="S_TKc"/>
    <property type="match status" value="1"/>
</dbReference>
<feature type="domain" description="Protein kinase" evidence="5">
    <location>
        <begin position="19"/>
        <end position="276"/>
    </location>
</feature>
<organism evidence="6 7">
    <name type="scientific">Actinomadura madurae</name>
    <dbReference type="NCBI Taxonomy" id="1993"/>
    <lineage>
        <taxon>Bacteria</taxon>
        <taxon>Bacillati</taxon>
        <taxon>Actinomycetota</taxon>
        <taxon>Actinomycetes</taxon>
        <taxon>Streptosporangiales</taxon>
        <taxon>Thermomonosporaceae</taxon>
        <taxon>Actinomadura</taxon>
    </lineage>
</organism>
<dbReference type="PANTHER" id="PTHR19879">
    <property type="entry name" value="TRANSCRIPTION INITIATION FACTOR TFIID"/>
    <property type="match status" value="1"/>
</dbReference>
<dbReference type="Gene3D" id="1.10.510.10">
    <property type="entry name" value="Transferase(Phosphotransferase) domain 1"/>
    <property type="match status" value="1"/>
</dbReference>
<dbReference type="PROSITE" id="PS50011">
    <property type="entry name" value="PROTEIN_KINASE_DOM"/>
    <property type="match status" value="1"/>
</dbReference>
<evidence type="ECO:0000313" key="6">
    <source>
        <dbReference type="EMBL" id="SFO40122.1"/>
    </source>
</evidence>
<dbReference type="InterPro" id="IPR036322">
    <property type="entry name" value="WD40_repeat_dom_sf"/>
</dbReference>
<feature type="repeat" description="WD" evidence="3">
    <location>
        <begin position="934"/>
        <end position="966"/>
    </location>
</feature>
<keyword evidence="7" id="KW-1185">Reference proteome</keyword>
<dbReference type="CDD" id="cd14014">
    <property type="entry name" value="STKc_PknB_like"/>
    <property type="match status" value="1"/>
</dbReference>
<dbReference type="SMART" id="SM00320">
    <property type="entry name" value="WD40"/>
    <property type="match status" value="9"/>
</dbReference>
<feature type="repeat" description="WD" evidence="3">
    <location>
        <begin position="1118"/>
        <end position="1159"/>
    </location>
</feature>
<keyword evidence="2" id="KW-0677">Repeat</keyword>
<dbReference type="Pfam" id="PF00400">
    <property type="entry name" value="WD40"/>
    <property type="match status" value="6"/>
</dbReference>
<proteinExistence type="predicted"/>
<dbReference type="InterPro" id="IPR049052">
    <property type="entry name" value="nSTAND1"/>
</dbReference>
<dbReference type="STRING" id="1993.SAMN04489713_105439"/>
<evidence type="ECO:0000259" key="5">
    <source>
        <dbReference type="PROSITE" id="PS50011"/>
    </source>
</evidence>
<feature type="repeat" description="WD" evidence="3">
    <location>
        <begin position="1034"/>
        <end position="1074"/>
    </location>
</feature>
<dbReference type="InterPro" id="IPR008271">
    <property type="entry name" value="Ser/Thr_kinase_AS"/>
</dbReference>
<dbReference type="PROSITE" id="PS50294">
    <property type="entry name" value="WD_REPEATS_REGION"/>
    <property type="match status" value="2"/>
</dbReference>
<dbReference type="SUPFAM" id="SSF50978">
    <property type="entry name" value="WD40 repeat-like"/>
    <property type="match status" value="2"/>
</dbReference>
<evidence type="ECO:0000256" key="3">
    <source>
        <dbReference type="PROSITE-ProRule" id="PRU00221"/>
    </source>
</evidence>
<dbReference type="PROSITE" id="PS00678">
    <property type="entry name" value="WD_REPEATS_1"/>
    <property type="match status" value="2"/>
</dbReference>
<protein>
    <submittedName>
        <fullName evidence="6">WD40 repeat</fullName>
    </submittedName>
</protein>